<accession>A0A5R8MKZ4</accession>
<evidence type="ECO:0000313" key="3">
    <source>
        <dbReference type="Proteomes" id="UP000306973"/>
    </source>
</evidence>
<dbReference type="SUPFAM" id="SSF103481">
    <property type="entry name" value="Multidrug resistance efflux transporter EmrE"/>
    <property type="match status" value="2"/>
</dbReference>
<keyword evidence="1" id="KW-1133">Transmembrane helix</keyword>
<dbReference type="RefSeq" id="WP_138179938.1">
    <property type="nucleotide sequence ID" value="NZ_VBUI01000005.1"/>
</dbReference>
<feature type="transmembrane region" description="Helical" evidence="1">
    <location>
        <begin position="280"/>
        <end position="298"/>
    </location>
</feature>
<comment type="caution">
    <text evidence="2">The sequence shown here is derived from an EMBL/GenBank/DDBJ whole genome shotgun (WGS) entry which is preliminary data.</text>
</comment>
<feature type="transmembrane region" description="Helical" evidence="1">
    <location>
        <begin position="230"/>
        <end position="249"/>
    </location>
</feature>
<feature type="transmembrane region" description="Helical" evidence="1">
    <location>
        <begin position="189"/>
        <end position="210"/>
    </location>
</feature>
<feature type="transmembrane region" description="Helical" evidence="1">
    <location>
        <begin position="119"/>
        <end position="137"/>
    </location>
</feature>
<feature type="transmembrane region" description="Helical" evidence="1">
    <location>
        <begin position="90"/>
        <end position="112"/>
    </location>
</feature>
<dbReference type="OrthoDB" id="9783707at2"/>
<feature type="transmembrane region" description="Helical" evidence="1">
    <location>
        <begin position="30"/>
        <end position="50"/>
    </location>
</feature>
<proteinExistence type="predicted"/>
<feature type="transmembrane region" description="Helical" evidence="1">
    <location>
        <begin position="149"/>
        <end position="168"/>
    </location>
</feature>
<protein>
    <submittedName>
        <fullName evidence="2">Drug/metabolite transporter</fullName>
    </submittedName>
</protein>
<feature type="transmembrane region" description="Helical" evidence="1">
    <location>
        <begin position="256"/>
        <end position="274"/>
    </location>
</feature>
<dbReference type="Proteomes" id="UP000306973">
    <property type="component" value="Unassembled WGS sequence"/>
</dbReference>
<name>A0A5R8MKZ4_9GAMM</name>
<keyword evidence="3" id="KW-1185">Reference proteome</keyword>
<gene>
    <name evidence="2" type="ORF">FEI13_04915</name>
</gene>
<evidence type="ECO:0000313" key="2">
    <source>
        <dbReference type="EMBL" id="TLF52630.1"/>
    </source>
</evidence>
<dbReference type="AlphaFoldDB" id="A0A5R8MKZ4"/>
<organism evidence="2 3">
    <name type="scientific">Halomonas urmiana</name>
    <dbReference type="NCBI Taxonomy" id="490901"/>
    <lineage>
        <taxon>Bacteria</taxon>
        <taxon>Pseudomonadati</taxon>
        <taxon>Pseudomonadota</taxon>
        <taxon>Gammaproteobacteria</taxon>
        <taxon>Oceanospirillales</taxon>
        <taxon>Halomonadaceae</taxon>
        <taxon>Halomonas</taxon>
    </lineage>
</organism>
<reference evidence="2 3" key="1">
    <citation type="journal article" date="2007" name="Int. J. Syst. Evol. Microbiol.">
        <title>Halomonas saccharevitans sp. nov., Halomonas arcis sp. nov. and Halomonas subterranea sp. nov., halophilic bacteria isolated from hypersaline environments of China.</title>
        <authorList>
            <person name="Xu X.W."/>
            <person name="Wu Y.H."/>
            <person name="Zhou Z."/>
            <person name="Wang C.S."/>
            <person name="Zhou Y.G."/>
            <person name="Zhang H.B."/>
            <person name="Wang Y."/>
            <person name="Wu M."/>
        </authorList>
    </citation>
    <scope>NUCLEOTIDE SEQUENCE [LARGE SCALE GENOMIC DNA]</scope>
    <source>
        <strain evidence="2 3">TBZ3</strain>
    </source>
</reference>
<sequence>MSPAALGLVLLSVCLHAGWNLMGKGRAPSLAFFVLAMGAGALALAPLLWLGPSPAALPPAFWGWLVASGLCQMLYLGGLAWAYARGEISVLYPIARALPVVLVPLVSVVVLGSRALTPLDLAGMGLIVIGALCLPLTSPRALRPSTYLTPAFGFALLAAVATAGYSLIDNRALALMMASGYTSLAAGSHFMVLQALMTLAWGLPAVLLLLPVERCRLAALWDGERSAMALTGIMMLTTYGLVLVAMALTEEVSLVVAMRQLSIPLGVVLGVWWLRERAAPAKWLGTALMLAGLWVVALP</sequence>
<feature type="transmembrane region" description="Helical" evidence="1">
    <location>
        <begin position="62"/>
        <end position="84"/>
    </location>
</feature>
<dbReference type="Gene3D" id="1.10.3730.20">
    <property type="match status" value="1"/>
</dbReference>
<evidence type="ECO:0000256" key="1">
    <source>
        <dbReference type="SAM" id="Phobius"/>
    </source>
</evidence>
<keyword evidence="1" id="KW-0812">Transmembrane</keyword>
<dbReference type="InterPro" id="IPR037185">
    <property type="entry name" value="EmrE-like"/>
</dbReference>
<dbReference type="EMBL" id="VBUI01000005">
    <property type="protein sequence ID" value="TLF52630.1"/>
    <property type="molecule type" value="Genomic_DNA"/>
</dbReference>
<keyword evidence="1" id="KW-0472">Membrane</keyword>